<reference evidence="2 3" key="1">
    <citation type="journal article" date="2016" name="Stand. Genomic Sci.">
        <title>Complete genome sequence of the Antarctic Halorubrum lacusprofundi type strain ACAM 34.</title>
        <authorList>
            <person name="Anderson I.J."/>
            <person name="DasSarma P."/>
            <person name="Lucas S."/>
            <person name="Copeland A."/>
            <person name="Lapidus A."/>
            <person name="Del Rio T.G."/>
            <person name="Tice H."/>
            <person name="Dalin E."/>
            <person name="Bruce D.C."/>
            <person name="Goodwin L."/>
            <person name="Pitluck S."/>
            <person name="Sims D."/>
            <person name="Brettin T.S."/>
            <person name="Detter J.C."/>
            <person name="Han C.S."/>
            <person name="Larimer F."/>
            <person name="Hauser L."/>
            <person name="Land M."/>
            <person name="Ivanova N."/>
            <person name="Richardson P."/>
            <person name="Cavicchioli R."/>
            <person name="DasSarma S."/>
            <person name="Woese C.R."/>
            <person name="Kyrpides N.C."/>
        </authorList>
    </citation>
    <scope>NUCLEOTIDE SEQUENCE [LARGE SCALE GENOMIC DNA]</scope>
    <source>
        <strain evidence="3">ATCC 49239 / DSM 5036 / JCM 8891 / ACAM 34</strain>
    </source>
</reference>
<protein>
    <submittedName>
        <fullName evidence="2">Uncharacterized protein</fullName>
    </submittedName>
</protein>
<evidence type="ECO:0000313" key="2">
    <source>
        <dbReference type="EMBL" id="ACM58630.1"/>
    </source>
</evidence>
<feature type="transmembrane region" description="Helical" evidence="1">
    <location>
        <begin position="28"/>
        <end position="49"/>
    </location>
</feature>
<organism evidence="2 3">
    <name type="scientific">Halorubrum lacusprofundi (strain ATCC 49239 / DSM 5036 / JCM 8891 / ACAM 34)</name>
    <dbReference type="NCBI Taxonomy" id="416348"/>
    <lineage>
        <taxon>Archaea</taxon>
        <taxon>Methanobacteriati</taxon>
        <taxon>Methanobacteriota</taxon>
        <taxon>Stenosarchaea group</taxon>
        <taxon>Halobacteria</taxon>
        <taxon>Halobacteriales</taxon>
        <taxon>Haloferacaceae</taxon>
        <taxon>Halorubrum</taxon>
    </lineage>
</organism>
<dbReference type="HOGENOM" id="CLU_2581266_0_0_2"/>
<feature type="transmembrane region" description="Helical" evidence="1">
    <location>
        <begin position="55"/>
        <end position="75"/>
    </location>
</feature>
<dbReference type="EMBL" id="CP001366">
    <property type="protein sequence ID" value="ACM58630.1"/>
    <property type="molecule type" value="Genomic_DNA"/>
</dbReference>
<accession>B9LVB7</accession>
<gene>
    <name evidence="2" type="ordered locus">Hlac_3090</name>
</gene>
<dbReference type="KEGG" id="hla:Hlac_3090"/>
<dbReference type="eggNOG" id="arCOG13009">
    <property type="taxonomic scope" value="Archaea"/>
</dbReference>
<keyword evidence="3" id="KW-1185">Reference proteome</keyword>
<keyword evidence="1" id="KW-1133">Transmembrane helix</keyword>
<evidence type="ECO:0000256" key="1">
    <source>
        <dbReference type="SAM" id="Phobius"/>
    </source>
</evidence>
<keyword evidence="1" id="KW-0812">Transmembrane</keyword>
<dbReference type="AlphaFoldDB" id="B9LVB7"/>
<sequence>MIWELIEDYKKEYQQSGWKFHTRYKGPLLLNFSLLVVLIVVVGIARSAFELSEVDVLFLVMITCVIGYIVLWYPVRKAGL</sequence>
<evidence type="ECO:0000313" key="3">
    <source>
        <dbReference type="Proteomes" id="UP000000740"/>
    </source>
</evidence>
<proteinExistence type="predicted"/>
<dbReference type="Proteomes" id="UP000000740">
    <property type="component" value="Chromosome 2"/>
</dbReference>
<keyword evidence="1" id="KW-0472">Membrane</keyword>
<name>B9LVB7_HALLT</name>